<feature type="transmembrane region" description="Helical" evidence="6">
    <location>
        <begin position="108"/>
        <end position="125"/>
    </location>
</feature>
<keyword evidence="4" id="KW-0274">FAD</keyword>
<evidence type="ECO:0000259" key="8">
    <source>
        <dbReference type="Pfam" id="PF16901"/>
    </source>
</evidence>
<dbReference type="EMBL" id="CP000510">
    <property type="protein sequence ID" value="ABM04919.1"/>
    <property type="molecule type" value="Genomic_DNA"/>
</dbReference>
<dbReference type="GO" id="GO:0046168">
    <property type="term" value="P:glycerol-3-phosphate catabolic process"/>
    <property type="evidence" value="ECO:0007669"/>
    <property type="project" value="TreeGrafter"/>
</dbReference>
<evidence type="ECO:0000259" key="7">
    <source>
        <dbReference type="Pfam" id="PF01266"/>
    </source>
</evidence>
<dbReference type="STRING" id="357804.Ping_3232"/>
<dbReference type="PRINTS" id="PR01001">
    <property type="entry name" value="FADG3PDH"/>
</dbReference>
<reference evidence="9 10" key="1">
    <citation type="submission" date="2007-01" db="EMBL/GenBank/DDBJ databases">
        <title>Complete sequence of Psychromonas ingrahamii 37.</title>
        <authorList>
            <consortium name="US DOE Joint Genome Institute"/>
            <person name="Copeland A."/>
            <person name="Lucas S."/>
            <person name="Lapidus A."/>
            <person name="Barry K."/>
            <person name="Detter J.C."/>
            <person name="Glavina del Rio T."/>
            <person name="Hammon N."/>
            <person name="Israni S."/>
            <person name="Dalin E."/>
            <person name="Tice H."/>
            <person name="Pitluck S."/>
            <person name="Thompson L.S."/>
            <person name="Brettin T."/>
            <person name="Bruce D."/>
            <person name="Han C."/>
            <person name="Tapia R."/>
            <person name="Schmutz J."/>
            <person name="Larimer F."/>
            <person name="Land M."/>
            <person name="Hauser L."/>
            <person name="Kyrpides N."/>
            <person name="Ivanova N."/>
            <person name="Staley J."/>
            <person name="Richardson P."/>
        </authorList>
    </citation>
    <scope>NUCLEOTIDE SEQUENCE [LARGE SCALE GENOMIC DNA]</scope>
    <source>
        <strain evidence="9 10">37</strain>
    </source>
</reference>
<keyword evidence="6" id="KW-1133">Transmembrane helix</keyword>
<comment type="similarity">
    <text evidence="2">Belongs to the FAD-dependent glycerol-3-phosphate dehydrogenase family.</text>
</comment>
<dbReference type="Gene3D" id="3.30.9.10">
    <property type="entry name" value="D-Amino Acid Oxidase, subunit A, domain 2"/>
    <property type="match status" value="1"/>
</dbReference>
<feature type="domain" description="FAD dependent oxidoreductase" evidence="7">
    <location>
        <begin position="18"/>
        <end position="337"/>
    </location>
</feature>
<evidence type="ECO:0000256" key="4">
    <source>
        <dbReference type="ARBA" id="ARBA00022827"/>
    </source>
</evidence>
<dbReference type="InterPro" id="IPR031656">
    <property type="entry name" value="DAO_C"/>
</dbReference>
<dbReference type="KEGG" id="pin:Ping_3232"/>
<evidence type="ECO:0000313" key="10">
    <source>
        <dbReference type="Proteomes" id="UP000000639"/>
    </source>
</evidence>
<protein>
    <submittedName>
        <fullName evidence="9">FAD dependent oxidoreductase</fullName>
    </submittedName>
</protein>
<dbReference type="SUPFAM" id="SSF51905">
    <property type="entry name" value="FAD/NAD(P)-binding domain"/>
    <property type="match status" value="1"/>
</dbReference>
<feature type="domain" description="Alpha-glycerophosphate oxidase C-terminal" evidence="8">
    <location>
        <begin position="437"/>
        <end position="509"/>
    </location>
</feature>
<dbReference type="HOGENOM" id="CLU_015740_5_1_6"/>
<dbReference type="Pfam" id="PF16901">
    <property type="entry name" value="DAO_C"/>
    <property type="match status" value="1"/>
</dbReference>
<dbReference type="OrthoDB" id="9766796at2"/>
<evidence type="ECO:0000256" key="6">
    <source>
        <dbReference type="SAM" id="Phobius"/>
    </source>
</evidence>
<dbReference type="InterPro" id="IPR006076">
    <property type="entry name" value="FAD-dep_OxRdtase"/>
</dbReference>
<evidence type="ECO:0000313" key="9">
    <source>
        <dbReference type="EMBL" id="ABM04919.1"/>
    </source>
</evidence>
<keyword evidence="6" id="KW-0812">Transmembrane</keyword>
<dbReference type="PANTHER" id="PTHR11985">
    <property type="entry name" value="GLYCEROL-3-PHOSPHATE DEHYDROGENASE"/>
    <property type="match status" value="1"/>
</dbReference>
<dbReference type="Proteomes" id="UP000000639">
    <property type="component" value="Chromosome"/>
</dbReference>
<evidence type="ECO:0000256" key="2">
    <source>
        <dbReference type="ARBA" id="ARBA00007330"/>
    </source>
</evidence>
<dbReference type="InterPro" id="IPR038299">
    <property type="entry name" value="DAO_C_sf"/>
</dbReference>
<dbReference type="Gene3D" id="1.10.8.870">
    <property type="entry name" value="Alpha-glycerophosphate oxidase, cap domain"/>
    <property type="match status" value="1"/>
</dbReference>
<keyword evidence="5" id="KW-0560">Oxidoreductase</keyword>
<keyword evidence="10" id="KW-1185">Reference proteome</keyword>
<dbReference type="eggNOG" id="COG0578">
    <property type="taxonomic scope" value="Bacteria"/>
</dbReference>
<proteinExistence type="inferred from homology"/>
<dbReference type="GO" id="GO:0004368">
    <property type="term" value="F:glycerol-3-phosphate dehydrogenase (quinone) activity"/>
    <property type="evidence" value="ECO:0007669"/>
    <property type="project" value="InterPro"/>
</dbReference>
<dbReference type="RefSeq" id="WP_011771471.1">
    <property type="nucleotide sequence ID" value="NC_008709.1"/>
</dbReference>
<evidence type="ECO:0000256" key="1">
    <source>
        <dbReference type="ARBA" id="ARBA00001974"/>
    </source>
</evidence>
<name>A1SZK4_PSYIN</name>
<accession>A1SZK4</accession>
<dbReference type="Gene3D" id="3.50.50.60">
    <property type="entry name" value="FAD/NAD(P)-binding domain"/>
    <property type="match status" value="1"/>
</dbReference>
<dbReference type="AlphaFoldDB" id="A1SZK4"/>
<dbReference type="Pfam" id="PF01266">
    <property type="entry name" value="DAO"/>
    <property type="match status" value="1"/>
</dbReference>
<sequence length="537" mass="59766">MSLNRINNIKQLAEDELDVLILGGGINGAVAAASLAAKGAKVGLIDKGDFAGATSSNSSNLAWGGIKYLESHEYLLVNKLCKSRNNLMRHYPSSVTEVRFLTTIQKGFRFPVWFVFMGTLAYWLFGRLFTMAPKYLTRNAIKKLEPSIKTEGAQAGFEYSDAFLKDNDSRFVFNFITAAAKKSAAVANYVESVNAVRENGLWVIQAKDTTNNKIFTIKAKTLINACGPLVDQVNKGSEQKTSHHHLFSKGVHLTVDRISKEHRVLAFFASDGRLFFVLPMGNKTCIGTTDNQVESHQTSVTDEDRQFILDNANALLELDKPLTKADIIAERCGVRPLAIEAEEGVADWVALSRKHAIDVNKADKHISIFGGKLTDCINVGEEIAEIVKSLSIPLPKSESIWYGEPADSVKAKFMSAIEEFNIDKLTPKGAIEPLSGRFWRRYGEDAFILLEAIKQNPEKANLALEHTEFTWAEIDWVADHEMIVNLDDLLRRRSKATLVIRKEYLDNAKGLEAVSERIFGENAQQKVAEFRSTANFN</sequence>
<dbReference type="PANTHER" id="PTHR11985:SF15">
    <property type="entry name" value="GLYCEROL-3-PHOSPHATE DEHYDROGENASE, MITOCHONDRIAL"/>
    <property type="match status" value="1"/>
</dbReference>
<evidence type="ECO:0000256" key="5">
    <source>
        <dbReference type="ARBA" id="ARBA00023002"/>
    </source>
</evidence>
<organism evidence="9 10">
    <name type="scientific">Psychromonas ingrahamii (strain DSM 17664 / CCUG 51855 / 37)</name>
    <dbReference type="NCBI Taxonomy" id="357804"/>
    <lineage>
        <taxon>Bacteria</taxon>
        <taxon>Pseudomonadati</taxon>
        <taxon>Pseudomonadota</taxon>
        <taxon>Gammaproteobacteria</taxon>
        <taxon>Alteromonadales</taxon>
        <taxon>Psychromonadaceae</taxon>
        <taxon>Psychromonas</taxon>
    </lineage>
</organism>
<comment type="cofactor">
    <cofactor evidence="1">
        <name>FAD</name>
        <dbReference type="ChEBI" id="CHEBI:57692"/>
    </cofactor>
</comment>
<dbReference type="InterPro" id="IPR000447">
    <property type="entry name" value="G3P_DH_FAD-dep"/>
</dbReference>
<dbReference type="InterPro" id="IPR036188">
    <property type="entry name" value="FAD/NAD-bd_sf"/>
</dbReference>
<evidence type="ECO:0000256" key="3">
    <source>
        <dbReference type="ARBA" id="ARBA00022630"/>
    </source>
</evidence>
<keyword evidence="6" id="KW-0472">Membrane</keyword>
<gene>
    <name evidence="9" type="ordered locus">Ping_3232</name>
</gene>
<keyword evidence="3" id="KW-0285">Flavoprotein</keyword>